<dbReference type="Proteomes" id="UP000465062">
    <property type="component" value="Chromosome"/>
</dbReference>
<organism evidence="1 2">
    <name type="scientific">Rossellomorea vietnamensis</name>
    <dbReference type="NCBI Taxonomy" id="218284"/>
    <lineage>
        <taxon>Bacteria</taxon>
        <taxon>Bacillati</taxon>
        <taxon>Bacillota</taxon>
        <taxon>Bacilli</taxon>
        <taxon>Bacillales</taxon>
        <taxon>Bacillaceae</taxon>
        <taxon>Rossellomorea</taxon>
    </lineage>
</organism>
<name>A0A6I6UIW0_9BACI</name>
<dbReference type="KEGG" id="bvq:FHE72_19045"/>
<accession>A0A6I6UIW0</accession>
<evidence type="ECO:0000313" key="2">
    <source>
        <dbReference type="Proteomes" id="UP000465062"/>
    </source>
</evidence>
<gene>
    <name evidence="1" type="ORF">FHE72_19045</name>
</gene>
<proteinExistence type="predicted"/>
<dbReference type="EMBL" id="CP047394">
    <property type="protein sequence ID" value="QHE62865.1"/>
    <property type="molecule type" value="Genomic_DNA"/>
</dbReference>
<sequence>MKWENRPSISESHPFKEEYDRLLDLDRDELLMEIKSHIDDYFEMKSKREQLGKLNVNDLLTEQWHKNSIETFYWKFINKDTKVKDL</sequence>
<evidence type="ECO:0000313" key="1">
    <source>
        <dbReference type="EMBL" id="QHE62865.1"/>
    </source>
</evidence>
<reference evidence="1 2" key="1">
    <citation type="submission" date="2019-06" db="EMBL/GenBank/DDBJ databases">
        <title>An operon consisting of a P-type ATPase gene and a transcriptional regular gene given the different cadmium resistance in Bacillus vietamensis 151-6 and Bacillus marisflavi 151-25.</title>
        <authorList>
            <person name="Yu X."/>
        </authorList>
    </citation>
    <scope>NUCLEOTIDE SEQUENCE [LARGE SCALE GENOMIC DNA]</scope>
    <source>
        <strain evidence="1 2">151-6</strain>
    </source>
</reference>
<protein>
    <submittedName>
        <fullName evidence="1">Uncharacterized protein</fullName>
    </submittedName>
</protein>
<dbReference type="AlphaFoldDB" id="A0A6I6UIW0"/>
<dbReference type="RefSeq" id="WP_159362664.1">
    <property type="nucleotide sequence ID" value="NZ_CP047394.1"/>
</dbReference>